<proteinExistence type="predicted"/>
<name>A0A0H2QZJ6_9AGAM</name>
<reference evidence="2 3" key="1">
    <citation type="submission" date="2015-04" db="EMBL/GenBank/DDBJ databases">
        <title>Complete genome sequence of Schizopora paradoxa KUC8140, a cosmopolitan wood degrader in East Asia.</title>
        <authorList>
            <consortium name="DOE Joint Genome Institute"/>
            <person name="Min B."/>
            <person name="Park H."/>
            <person name="Jang Y."/>
            <person name="Kim J.-J."/>
            <person name="Kim K.H."/>
            <person name="Pangilinan J."/>
            <person name="Lipzen A."/>
            <person name="Riley R."/>
            <person name="Grigoriev I.V."/>
            <person name="Spatafora J.W."/>
            <person name="Choi I.-G."/>
        </authorList>
    </citation>
    <scope>NUCLEOTIDE SEQUENCE [LARGE SCALE GENOMIC DNA]</scope>
    <source>
        <strain evidence="2 3">KUC8140</strain>
    </source>
</reference>
<evidence type="ECO:0000313" key="2">
    <source>
        <dbReference type="EMBL" id="KLO04844.1"/>
    </source>
</evidence>
<gene>
    <name evidence="2" type="ORF">SCHPADRAFT_744144</name>
</gene>
<protein>
    <submittedName>
        <fullName evidence="2">Uncharacterized protein</fullName>
    </submittedName>
</protein>
<sequence>MFTNAVHILFTTPRSTSRLLNVHGERCLRGLPAPRLLRHAHNASPLSTTNSSTRVPESSSTCQRGGRSLSLARCQILSTPVGTGRSQLTACARAVGDEAPSLLRAVAVEREGTRMGSRIEGQRGGAARAAKW</sequence>
<dbReference type="AlphaFoldDB" id="A0A0H2QZJ6"/>
<keyword evidence="3" id="KW-1185">Reference proteome</keyword>
<feature type="compositionally biased region" description="Polar residues" evidence="1">
    <location>
        <begin position="44"/>
        <end position="63"/>
    </location>
</feature>
<dbReference type="Proteomes" id="UP000053477">
    <property type="component" value="Unassembled WGS sequence"/>
</dbReference>
<dbReference type="InParanoid" id="A0A0H2QZJ6"/>
<evidence type="ECO:0000313" key="3">
    <source>
        <dbReference type="Proteomes" id="UP000053477"/>
    </source>
</evidence>
<dbReference type="EMBL" id="KQ086419">
    <property type="protein sequence ID" value="KLO04844.1"/>
    <property type="molecule type" value="Genomic_DNA"/>
</dbReference>
<evidence type="ECO:0000256" key="1">
    <source>
        <dbReference type="SAM" id="MobiDB-lite"/>
    </source>
</evidence>
<feature type="region of interest" description="Disordered" evidence="1">
    <location>
        <begin position="40"/>
        <end position="65"/>
    </location>
</feature>
<organism evidence="2 3">
    <name type="scientific">Schizopora paradoxa</name>
    <dbReference type="NCBI Taxonomy" id="27342"/>
    <lineage>
        <taxon>Eukaryota</taxon>
        <taxon>Fungi</taxon>
        <taxon>Dikarya</taxon>
        <taxon>Basidiomycota</taxon>
        <taxon>Agaricomycotina</taxon>
        <taxon>Agaricomycetes</taxon>
        <taxon>Hymenochaetales</taxon>
        <taxon>Schizoporaceae</taxon>
        <taxon>Schizopora</taxon>
    </lineage>
</organism>
<accession>A0A0H2QZJ6</accession>